<name>A0AAV3AF66_PYXAD</name>
<dbReference type="EMBL" id="DYDO01000004">
    <property type="protein sequence ID" value="DBA25618.1"/>
    <property type="molecule type" value="Genomic_DNA"/>
</dbReference>
<accession>A0AAV3AF66</accession>
<evidence type="ECO:0000313" key="1">
    <source>
        <dbReference type="EMBL" id="DBA25618.1"/>
    </source>
</evidence>
<proteinExistence type="predicted"/>
<evidence type="ECO:0000313" key="2">
    <source>
        <dbReference type="Proteomes" id="UP001181693"/>
    </source>
</evidence>
<dbReference type="AlphaFoldDB" id="A0AAV3AF66"/>
<dbReference type="Proteomes" id="UP001181693">
    <property type="component" value="Unassembled WGS sequence"/>
</dbReference>
<keyword evidence="2" id="KW-1185">Reference proteome</keyword>
<gene>
    <name evidence="1" type="ORF">GDO54_009987</name>
</gene>
<organism evidence="1 2">
    <name type="scientific">Pyxicephalus adspersus</name>
    <name type="common">African bullfrog</name>
    <dbReference type="NCBI Taxonomy" id="30357"/>
    <lineage>
        <taxon>Eukaryota</taxon>
        <taxon>Metazoa</taxon>
        <taxon>Chordata</taxon>
        <taxon>Craniata</taxon>
        <taxon>Vertebrata</taxon>
        <taxon>Euteleostomi</taxon>
        <taxon>Amphibia</taxon>
        <taxon>Batrachia</taxon>
        <taxon>Anura</taxon>
        <taxon>Neobatrachia</taxon>
        <taxon>Ranoidea</taxon>
        <taxon>Pyxicephalidae</taxon>
        <taxon>Pyxicephalinae</taxon>
        <taxon>Pyxicephalus</taxon>
    </lineage>
</organism>
<reference evidence="1" key="1">
    <citation type="thesis" date="2020" institute="ProQuest LLC" country="789 East Eisenhower Parkway, Ann Arbor, MI, USA">
        <title>Comparative Genomics and Chromosome Evolution.</title>
        <authorList>
            <person name="Mudd A.B."/>
        </authorList>
    </citation>
    <scope>NUCLEOTIDE SEQUENCE</scope>
    <source>
        <strain evidence="1">1538</strain>
        <tissue evidence="1">Blood</tissue>
    </source>
</reference>
<sequence length="80" mass="9841">MRGHIMVKRKVNTHMYFCVHGMWGKNKTKRNRNRLLTWIKHDTFVICNSKSYQMLYIVYFQFSIHHCHKELKHQLFQCLG</sequence>
<protein>
    <submittedName>
        <fullName evidence="1">Uncharacterized protein</fullName>
    </submittedName>
</protein>
<comment type="caution">
    <text evidence="1">The sequence shown here is derived from an EMBL/GenBank/DDBJ whole genome shotgun (WGS) entry which is preliminary data.</text>
</comment>